<dbReference type="EC" id="3.5.1.14" evidence="5"/>
<evidence type="ECO:0000256" key="2">
    <source>
        <dbReference type="ARBA" id="ARBA00022723"/>
    </source>
</evidence>
<dbReference type="GO" id="GO:0046872">
    <property type="term" value="F:metal ion binding"/>
    <property type="evidence" value="ECO:0007669"/>
    <property type="project" value="UniProtKB-KW"/>
</dbReference>
<sequence length="452" mass="50688">MHRNSEDFDLYSHEFIQEFSDFVRFPSLSSDSQYLGECKKCADFLMSRLDKLFSLELWEKEGHPPIIYAKNTQAGPGKPTLLLYNHYDVQPAELSDGWEGDPFILRQKNSRFYARGASDNKGQCFYTLKALQHYYNTRKCFPVNLIWLIEGEEESGSPALFSLIEEKRDQLKADAVLIIDGGFTSEDYPSLCIGSRGLLTMKVHVQEGTKDMHSGTFGGIAYNVNRALAEILSSLHNSDNSIAIEHFYDDITPIPRDCRPDTPASDMIKECEKTLGFHPTGYEPSYTPEEAGAYRPALDINGISGGYTGPGFKAVIPYRATAYLSCRLVPGQDPKKIATLVINHLQKRVPKALQFSYEILESCEGWRSSPHLPLVGILQEIYSKLYHKECLKLLMTATIPIAPTLGRIAGAEPIVCGTSYISDNIHAAEENFSLDQFRKGFLSICQLLDHLA</sequence>
<dbReference type="PANTHER" id="PTHR43270">
    <property type="entry name" value="BETA-ALA-HIS DIPEPTIDASE"/>
    <property type="match status" value="1"/>
</dbReference>
<evidence type="ECO:0000256" key="3">
    <source>
        <dbReference type="ARBA" id="ARBA00022801"/>
    </source>
</evidence>
<proteinExistence type="predicted"/>
<dbReference type="PANTHER" id="PTHR43270:SF8">
    <property type="entry name" value="DI- AND TRIPEPTIDASE DUG2-RELATED"/>
    <property type="match status" value="1"/>
</dbReference>
<gene>
    <name evidence="5" type="ordered locus">G5S_0058</name>
</gene>
<organism evidence="5 6">
    <name type="scientific">Chlamydia pecorum (strain ATCC VR-628 / DSM 29919 / E58)</name>
    <name type="common">Chlamydophila pecorum</name>
    <dbReference type="NCBI Taxonomy" id="331635"/>
    <lineage>
        <taxon>Bacteria</taxon>
        <taxon>Pseudomonadati</taxon>
        <taxon>Chlamydiota</taxon>
        <taxon>Chlamydiia</taxon>
        <taxon>Chlamydiales</taxon>
        <taxon>Chlamydiaceae</taxon>
        <taxon>Chlamydia/Chlamydophila group</taxon>
        <taxon>Chlamydia</taxon>
    </lineage>
</organism>
<reference evidence="5 6" key="1">
    <citation type="journal article" date="2011" name="J. Bacteriol.">
        <title>Genome sequence of the obligate intracellular animal pathogen Chlamydia pecorum E58.</title>
        <authorList>
            <person name="Mojica S."/>
            <person name="Huot Creasy H."/>
            <person name="Daugherty S."/>
            <person name="Read T.D."/>
            <person name="Kim T."/>
            <person name="Kaltenboeck B."/>
            <person name="Bavoil P."/>
            <person name="Myers G.S."/>
        </authorList>
    </citation>
    <scope>NUCLEOTIDE SEQUENCE [LARGE SCALE GENOMIC DNA]</scope>
    <source>
        <strain evidence="5 6">E58</strain>
    </source>
</reference>
<dbReference type="SUPFAM" id="SSF53187">
    <property type="entry name" value="Zn-dependent exopeptidases"/>
    <property type="match status" value="1"/>
</dbReference>
<evidence type="ECO:0000313" key="5">
    <source>
        <dbReference type="EMBL" id="AEB41089.1"/>
    </source>
</evidence>
<dbReference type="Gene3D" id="3.40.630.10">
    <property type="entry name" value="Zn peptidases"/>
    <property type="match status" value="1"/>
</dbReference>
<dbReference type="GO" id="GO:0006508">
    <property type="term" value="P:proteolysis"/>
    <property type="evidence" value="ECO:0007669"/>
    <property type="project" value="UniProtKB-KW"/>
</dbReference>
<dbReference type="KEGG" id="cpm:G5S_0058"/>
<keyword evidence="2" id="KW-0479">Metal-binding</keyword>
<dbReference type="RefSeq" id="WP_013712168.1">
    <property type="nucleotide sequence ID" value="NC_015408.1"/>
</dbReference>
<dbReference type="AlphaFoldDB" id="A0AA34RC97"/>
<keyword evidence="6" id="KW-1185">Reference proteome</keyword>
<feature type="domain" description="Peptidase M20 dimerisation" evidence="4">
    <location>
        <begin position="193"/>
        <end position="350"/>
    </location>
</feature>
<dbReference type="InterPro" id="IPR011650">
    <property type="entry name" value="Peptidase_M20_dimer"/>
</dbReference>
<evidence type="ECO:0000259" key="4">
    <source>
        <dbReference type="Pfam" id="PF07687"/>
    </source>
</evidence>
<dbReference type="Proteomes" id="UP000008305">
    <property type="component" value="Chromosome"/>
</dbReference>
<dbReference type="InterPro" id="IPR051458">
    <property type="entry name" value="Cyt/Met_Dipeptidase"/>
</dbReference>
<evidence type="ECO:0000313" key="6">
    <source>
        <dbReference type="Proteomes" id="UP000008305"/>
    </source>
</evidence>
<dbReference type="Gene3D" id="3.30.70.360">
    <property type="match status" value="1"/>
</dbReference>
<name>A0AA34RC97_CHLPE</name>
<keyword evidence="3 5" id="KW-0378">Hydrolase</keyword>
<evidence type="ECO:0000256" key="1">
    <source>
        <dbReference type="ARBA" id="ARBA00022670"/>
    </source>
</evidence>
<dbReference type="GO" id="GO:0008233">
    <property type="term" value="F:peptidase activity"/>
    <property type="evidence" value="ECO:0007669"/>
    <property type="project" value="UniProtKB-KW"/>
</dbReference>
<dbReference type="GO" id="GO:0004046">
    <property type="term" value="F:aminoacylase activity"/>
    <property type="evidence" value="ECO:0007669"/>
    <property type="project" value="UniProtKB-EC"/>
</dbReference>
<accession>A0AA34RC97</accession>
<dbReference type="Pfam" id="PF07687">
    <property type="entry name" value="M20_dimer"/>
    <property type="match status" value="1"/>
</dbReference>
<dbReference type="EMBL" id="CP002608">
    <property type="protein sequence ID" value="AEB41089.1"/>
    <property type="molecule type" value="Genomic_DNA"/>
</dbReference>
<protein>
    <submittedName>
        <fullName evidence="5">Peptidase M20/M25/M40 superfamily</fullName>
        <ecNumber evidence="5">3.5.1.14</ecNumber>
    </submittedName>
</protein>
<dbReference type="InterPro" id="IPR002933">
    <property type="entry name" value="Peptidase_M20"/>
</dbReference>
<dbReference type="Pfam" id="PF01546">
    <property type="entry name" value="Peptidase_M20"/>
    <property type="match status" value="1"/>
</dbReference>
<keyword evidence="1" id="KW-0645">Protease</keyword>